<proteinExistence type="predicted"/>
<feature type="domain" description="DUF3344" evidence="1">
    <location>
        <begin position="61"/>
        <end position="334"/>
    </location>
</feature>
<evidence type="ECO:0000313" key="3">
    <source>
        <dbReference type="Proteomes" id="UP000826709"/>
    </source>
</evidence>
<dbReference type="AlphaFoldDB" id="A0A8G1EGM0"/>
<evidence type="ECO:0000259" key="1">
    <source>
        <dbReference type="Pfam" id="PF11824"/>
    </source>
</evidence>
<dbReference type="Proteomes" id="UP000826709">
    <property type="component" value="Chromosome"/>
</dbReference>
<reference evidence="2" key="2">
    <citation type="submission" date="2019-03" db="EMBL/GenBank/DDBJ databases">
        <authorList>
            <person name="Chen S.-C."/>
            <person name="Wu S.-Y."/>
            <person name="Lai M.-C."/>
        </authorList>
    </citation>
    <scope>NUCLEOTIDE SEQUENCE</scope>
    <source>
        <strain evidence="2">ML15</strain>
    </source>
</reference>
<evidence type="ECO:0000313" key="2">
    <source>
        <dbReference type="EMBL" id="QYZ79963.1"/>
    </source>
</evidence>
<sequence length="339" mass="37210">MPVGEVQSPHLEQDQYRRKYMKKSNKCMFSGMLVLLAVLAMAAPAAADPWIGGDKLVNANGTSGNVSGGLWFDAYPGFDYAYSTPVTKNFSLPCTAGNVEWARLYVTTYIGSMTKNYPLNTTVEFDGGSGYGTLGSEIMNTTYTYPENSSADGTVWINNHCNRVTSDCLMWYDVTNDITSSSVAARVHTACPNGTQPYDGRVKMITLVVAYNDPSSGKEISYWVNQGHDTDSKKADQNGCSYIGNTTFSTVTSSVIDADLTAIYLASYNGNYTFNGNTLTWSNPCQGSYFGYQSWNVTNYITSGDNFMTFDRNTTDPSLYGGYFKIPLALLTVEEEQEV</sequence>
<reference evidence="2" key="1">
    <citation type="journal article" date="2005" name="Int. J. Syst. Evol. Microbiol.">
        <title>Methanofollis formosanus sp. nov., isolated from a fish pond.</title>
        <authorList>
            <person name="Wu S.Y."/>
            <person name="Chen S.C."/>
            <person name="Lai M.C."/>
        </authorList>
    </citation>
    <scope>NUCLEOTIDE SEQUENCE</scope>
    <source>
        <strain evidence="2">ML15</strain>
    </source>
</reference>
<name>A0A8G1EGM0_9EURY</name>
<dbReference type="KEGG" id="mfk:E2N92_11280"/>
<dbReference type="InterPro" id="IPR021779">
    <property type="entry name" value="DUF3344"/>
</dbReference>
<keyword evidence="3" id="KW-1185">Reference proteome</keyword>
<accession>A0A8G1EGM0</accession>
<dbReference type="EMBL" id="CP037968">
    <property type="protein sequence ID" value="QYZ79963.1"/>
    <property type="molecule type" value="Genomic_DNA"/>
</dbReference>
<protein>
    <submittedName>
        <fullName evidence="2">DUF3344 domain-containing protein</fullName>
    </submittedName>
</protein>
<organism evidence="2 3">
    <name type="scientific">Methanofollis formosanus</name>
    <dbReference type="NCBI Taxonomy" id="299308"/>
    <lineage>
        <taxon>Archaea</taxon>
        <taxon>Methanobacteriati</taxon>
        <taxon>Methanobacteriota</taxon>
        <taxon>Stenosarchaea group</taxon>
        <taxon>Methanomicrobia</taxon>
        <taxon>Methanomicrobiales</taxon>
        <taxon>Methanomicrobiaceae</taxon>
        <taxon>Methanofollis</taxon>
    </lineage>
</organism>
<dbReference type="Pfam" id="PF11824">
    <property type="entry name" value="DUF3344"/>
    <property type="match status" value="1"/>
</dbReference>
<gene>
    <name evidence="2" type="ORF">E2N92_11280</name>
</gene>